<feature type="region of interest" description="Disordered" evidence="1">
    <location>
        <begin position="131"/>
        <end position="188"/>
    </location>
</feature>
<feature type="region of interest" description="Disordered" evidence="1">
    <location>
        <begin position="76"/>
        <end position="101"/>
    </location>
</feature>
<proteinExistence type="predicted"/>
<feature type="compositionally biased region" description="Acidic residues" evidence="1">
    <location>
        <begin position="76"/>
        <end position="94"/>
    </location>
</feature>
<dbReference type="AlphaFoldDB" id="A0A367KU01"/>
<feature type="compositionally biased region" description="Low complexity" evidence="1">
    <location>
        <begin position="131"/>
        <end position="179"/>
    </location>
</feature>
<organism evidence="2 3">
    <name type="scientific">Rhizopus stolonifer</name>
    <name type="common">Rhizopus nigricans</name>
    <dbReference type="NCBI Taxonomy" id="4846"/>
    <lineage>
        <taxon>Eukaryota</taxon>
        <taxon>Fungi</taxon>
        <taxon>Fungi incertae sedis</taxon>
        <taxon>Mucoromycota</taxon>
        <taxon>Mucoromycotina</taxon>
        <taxon>Mucoromycetes</taxon>
        <taxon>Mucorales</taxon>
        <taxon>Mucorineae</taxon>
        <taxon>Rhizopodaceae</taxon>
        <taxon>Rhizopus</taxon>
    </lineage>
</organism>
<evidence type="ECO:0000256" key="1">
    <source>
        <dbReference type="SAM" id="MobiDB-lite"/>
    </source>
</evidence>
<gene>
    <name evidence="2" type="ORF">CU098_011324</name>
</gene>
<sequence length="188" mass="21941">MIFHQGDNVQFVANEVSHDDDTTIRVSLYASGDDSLVKNLGDFNGKEVSSSGDDFWFSWLPDVPDGQYYVTVAELEEEDEDGDEDNGEDDEDDDTNRSYDFQIVTYQDNRDQSNQYQPNTYQFNQYQPTQYQPNQYQPTQYQPNQYQPTQYQPNQYQPNQYQPNSYPTSPQPYPSSAYSGHPRKRQAE</sequence>
<evidence type="ECO:0000313" key="3">
    <source>
        <dbReference type="Proteomes" id="UP000253551"/>
    </source>
</evidence>
<dbReference type="EMBL" id="PJQM01000331">
    <property type="protein sequence ID" value="RCI05666.1"/>
    <property type="molecule type" value="Genomic_DNA"/>
</dbReference>
<name>A0A367KU01_RHIST</name>
<protein>
    <submittedName>
        <fullName evidence="2">Uncharacterized protein</fullName>
    </submittedName>
</protein>
<evidence type="ECO:0000313" key="2">
    <source>
        <dbReference type="EMBL" id="RCI05666.1"/>
    </source>
</evidence>
<accession>A0A367KU01</accession>
<dbReference type="OrthoDB" id="2244043at2759"/>
<keyword evidence="3" id="KW-1185">Reference proteome</keyword>
<comment type="caution">
    <text evidence="2">The sequence shown here is derived from an EMBL/GenBank/DDBJ whole genome shotgun (WGS) entry which is preliminary data.</text>
</comment>
<reference evidence="2 3" key="1">
    <citation type="journal article" date="2018" name="G3 (Bethesda)">
        <title>Phylogenetic and Phylogenomic Definition of Rhizopus Species.</title>
        <authorList>
            <person name="Gryganskyi A.P."/>
            <person name="Golan J."/>
            <person name="Dolatabadi S."/>
            <person name="Mondo S."/>
            <person name="Robb S."/>
            <person name="Idnurm A."/>
            <person name="Muszewska A."/>
            <person name="Steczkiewicz K."/>
            <person name="Masonjones S."/>
            <person name="Liao H.L."/>
            <person name="Gajdeczka M.T."/>
            <person name="Anike F."/>
            <person name="Vuek A."/>
            <person name="Anishchenko I.M."/>
            <person name="Voigt K."/>
            <person name="de Hoog G.S."/>
            <person name="Smith M.E."/>
            <person name="Heitman J."/>
            <person name="Vilgalys R."/>
            <person name="Stajich J.E."/>
        </authorList>
    </citation>
    <scope>NUCLEOTIDE SEQUENCE [LARGE SCALE GENOMIC DNA]</scope>
    <source>
        <strain evidence="2 3">LSU 92-RS-03</strain>
    </source>
</reference>
<dbReference type="Proteomes" id="UP000253551">
    <property type="component" value="Unassembled WGS sequence"/>
</dbReference>
<dbReference type="STRING" id="4846.A0A367KU01"/>